<dbReference type="SUPFAM" id="SSF103473">
    <property type="entry name" value="MFS general substrate transporter"/>
    <property type="match status" value="1"/>
</dbReference>
<keyword evidence="3 6" id="KW-0812">Transmembrane</keyword>
<feature type="transmembrane region" description="Helical" evidence="6">
    <location>
        <begin position="357"/>
        <end position="379"/>
    </location>
</feature>
<dbReference type="InterPro" id="IPR020846">
    <property type="entry name" value="MFS_dom"/>
</dbReference>
<dbReference type="Pfam" id="PF07690">
    <property type="entry name" value="MFS_1"/>
    <property type="match status" value="1"/>
</dbReference>
<feature type="transmembrane region" description="Helical" evidence="6">
    <location>
        <begin position="242"/>
        <end position="264"/>
    </location>
</feature>
<keyword evidence="2" id="KW-0813">Transport</keyword>
<evidence type="ECO:0000313" key="9">
    <source>
        <dbReference type="Proteomes" id="UP001530315"/>
    </source>
</evidence>
<dbReference type="Gene3D" id="1.20.1250.20">
    <property type="entry name" value="MFS general substrate transporter like domains"/>
    <property type="match status" value="1"/>
</dbReference>
<evidence type="ECO:0000256" key="3">
    <source>
        <dbReference type="ARBA" id="ARBA00022692"/>
    </source>
</evidence>
<organism evidence="8 9">
    <name type="scientific">Stephanodiscus triporus</name>
    <dbReference type="NCBI Taxonomy" id="2934178"/>
    <lineage>
        <taxon>Eukaryota</taxon>
        <taxon>Sar</taxon>
        <taxon>Stramenopiles</taxon>
        <taxon>Ochrophyta</taxon>
        <taxon>Bacillariophyta</taxon>
        <taxon>Coscinodiscophyceae</taxon>
        <taxon>Thalassiosirophycidae</taxon>
        <taxon>Stephanodiscales</taxon>
        <taxon>Stephanodiscaceae</taxon>
        <taxon>Stephanodiscus</taxon>
    </lineage>
</organism>
<evidence type="ECO:0000313" key="8">
    <source>
        <dbReference type="EMBL" id="KAL3767144.1"/>
    </source>
</evidence>
<accession>A0ABD3MV99</accession>
<dbReference type="InterPro" id="IPR001958">
    <property type="entry name" value="Tet-R_TetA/multi-R_MdtG-like"/>
</dbReference>
<dbReference type="AlphaFoldDB" id="A0ABD3MV99"/>
<evidence type="ECO:0000259" key="7">
    <source>
        <dbReference type="PROSITE" id="PS50850"/>
    </source>
</evidence>
<evidence type="ECO:0000256" key="2">
    <source>
        <dbReference type="ARBA" id="ARBA00022448"/>
    </source>
</evidence>
<feature type="transmembrane region" description="Helical" evidence="6">
    <location>
        <begin position="411"/>
        <end position="432"/>
    </location>
</feature>
<gene>
    <name evidence="8" type="ORF">ACHAW5_003163</name>
</gene>
<protein>
    <recommendedName>
        <fullName evidence="7">Major facilitator superfamily (MFS) profile domain-containing protein</fullName>
    </recommendedName>
</protein>
<dbReference type="InterPro" id="IPR036259">
    <property type="entry name" value="MFS_trans_sf"/>
</dbReference>
<dbReference type="PROSITE" id="PS50850">
    <property type="entry name" value="MFS"/>
    <property type="match status" value="1"/>
</dbReference>
<feature type="domain" description="Major facilitator superfamily (MFS) profile" evidence="7">
    <location>
        <begin position="112"/>
        <end position="508"/>
    </location>
</feature>
<keyword evidence="5 6" id="KW-0472">Membrane</keyword>
<evidence type="ECO:0000256" key="6">
    <source>
        <dbReference type="SAM" id="Phobius"/>
    </source>
</evidence>
<name>A0ABD3MV99_9STRA</name>
<proteinExistence type="predicted"/>
<sequence length="527" mass="55976">MLHASSVSAKSPKTRESLSLRCAGGRISVFLFLQPYHRRPTTRAAVITDRVRSRTRAREGYRYRGHPLSSSETLALSDYASSIQDDSVKFASTRGGGGSVIGSDKPPSIYWAILHNWLYFLSLGFNAINIQFLAREIVDGDFKANPSAKSISLSGKVESVDKLLTFLGVGFLCALSDKFGRKPLMAWSALGFMVTNLIQANKSSIWMLYLADFVDGCSSCMAPLCQAFIADVSEPHKVAGNLGVFSGLSVGGAFIFAFPIGGLLGSKFGPRLPLRIAAGIQLLNALIILFITPESNKLRTEKLDLREANPIGGLKKLFANAPILRTAALAFFCVSLARCSLDAQFTNYANIRFGWTQAQSGPVMVLVGLMLAVAPKLFISYFGVRSAILTGILCFALGLAGAGLAPTPGSFIFAIFIVSIGCICLPALQSVIANSAKPSERGAVLGAIGSLTELTAAIGSTVYAGILAKATAQDAIFGGRIPGLHFLSASLLLMVAWVISMKGLVGQNHPGVSIGDEYIDDELFALG</sequence>
<dbReference type="EMBL" id="JALLAZ020001712">
    <property type="protein sequence ID" value="KAL3767144.1"/>
    <property type="molecule type" value="Genomic_DNA"/>
</dbReference>
<dbReference type="InterPro" id="IPR011701">
    <property type="entry name" value="MFS"/>
</dbReference>
<dbReference type="PANTHER" id="PTHR23504">
    <property type="entry name" value="MAJOR FACILITATOR SUPERFAMILY DOMAIN-CONTAINING PROTEIN 10"/>
    <property type="match status" value="1"/>
</dbReference>
<comment type="caution">
    <text evidence="8">The sequence shown here is derived from an EMBL/GenBank/DDBJ whole genome shotgun (WGS) entry which is preliminary data.</text>
</comment>
<dbReference type="Proteomes" id="UP001530315">
    <property type="component" value="Unassembled WGS sequence"/>
</dbReference>
<reference evidence="8 9" key="1">
    <citation type="submission" date="2024-10" db="EMBL/GenBank/DDBJ databases">
        <title>Updated reference genomes for cyclostephanoid diatoms.</title>
        <authorList>
            <person name="Roberts W.R."/>
            <person name="Alverson A.J."/>
        </authorList>
    </citation>
    <scope>NUCLEOTIDE SEQUENCE [LARGE SCALE GENOMIC DNA]</scope>
    <source>
        <strain evidence="8 9">AJA276-08</strain>
    </source>
</reference>
<evidence type="ECO:0000256" key="4">
    <source>
        <dbReference type="ARBA" id="ARBA00022989"/>
    </source>
</evidence>
<evidence type="ECO:0000256" key="5">
    <source>
        <dbReference type="ARBA" id="ARBA00023136"/>
    </source>
</evidence>
<evidence type="ECO:0000256" key="1">
    <source>
        <dbReference type="ARBA" id="ARBA00004141"/>
    </source>
</evidence>
<comment type="subcellular location">
    <subcellularLocation>
        <location evidence="1">Membrane</location>
        <topology evidence="1">Multi-pass membrane protein</topology>
    </subcellularLocation>
</comment>
<keyword evidence="9" id="KW-1185">Reference proteome</keyword>
<dbReference type="GO" id="GO:0016020">
    <property type="term" value="C:membrane"/>
    <property type="evidence" value="ECO:0007669"/>
    <property type="project" value="UniProtKB-SubCell"/>
</dbReference>
<feature type="transmembrane region" description="Helical" evidence="6">
    <location>
        <begin position="486"/>
        <end position="505"/>
    </location>
</feature>
<dbReference type="PANTHER" id="PTHR23504:SF15">
    <property type="entry name" value="MAJOR FACILITATOR SUPERFAMILY (MFS) PROFILE DOMAIN-CONTAINING PROTEIN"/>
    <property type="match status" value="1"/>
</dbReference>
<feature type="transmembrane region" description="Helical" evidence="6">
    <location>
        <begin position="444"/>
        <end position="466"/>
    </location>
</feature>
<dbReference type="PRINTS" id="PR01035">
    <property type="entry name" value="TCRTETA"/>
</dbReference>
<feature type="transmembrane region" description="Helical" evidence="6">
    <location>
        <begin position="276"/>
        <end position="296"/>
    </location>
</feature>
<feature type="transmembrane region" description="Helical" evidence="6">
    <location>
        <begin position="317"/>
        <end position="337"/>
    </location>
</feature>
<feature type="transmembrane region" description="Helical" evidence="6">
    <location>
        <begin position="386"/>
        <end position="405"/>
    </location>
</feature>
<keyword evidence="4 6" id="KW-1133">Transmembrane helix</keyword>